<keyword evidence="2" id="KW-0732">Signal</keyword>
<comment type="caution">
    <text evidence="4">The sequence shown here is derived from an EMBL/GenBank/DDBJ whole genome shotgun (WGS) entry which is preliminary data.</text>
</comment>
<dbReference type="Proteomes" id="UP000078397">
    <property type="component" value="Unassembled WGS sequence"/>
</dbReference>
<sequence>MNLYTFMALALLGISVSARGEERPTTTIFHYITTELPYDQHHCSAYFLLNQNNPEDLAEACRPGACCVQVLKENDCIEELAQEGHRTGERISPKSKDPAVMGTKALSQWPRPSSSKKCSTQLEVESVHPPLKVTSTMPERSAMPSSSEKGTATSDFPSSAKPSPSATVSGTKVPQSLSKPLLPSQKWSASSPSLSDRGRSKSMSASQTPRTPMSATSSKALSSGKPSSSVLQRSTQSSKAKASSSPAISSMSTSSPKPTSSVRMSSDDNQIPPPPQTSSQKPTTTYTKACPTPSCQAGIENALFSNPFRGDETSNYTTFDPSYFKTAETLDTRIVDEVYVRDDGKNKTLANAALEYRAFLFACQDGEFRFNSPRSDDITIMWFGEKAYEGWTRDNADIIQFYYGENKPIDVTRSIKAGTYYPIRVMWGNTGGAADLSLRIYAPDGRELFGHGHEGASYLTTEACDGSYEKYPPFGEQR</sequence>
<dbReference type="AlphaFoldDB" id="A0A179F8D4"/>
<evidence type="ECO:0000256" key="1">
    <source>
        <dbReference type="SAM" id="MobiDB-lite"/>
    </source>
</evidence>
<feature type="compositionally biased region" description="Polar residues" evidence="1">
    <location>
        <begin position="110"/>
        <end position="123"/>
    </location>
</feature>
<evidence type="ECO:0000259" key="3">
    <source>
        <dbReference type="PROSITE" id="PS51820"/>
    </source>
</evidence>
<feature type="compositionally biased region" description="Polar residues" evidence="1">
    <location>
        <begin position="201"/>
        <end position="216"/>
    </location>
</feature>
<feature type="compositionally biased region" description="Basic and acidic residues" evidence="1">
    <location>
        <begin position="84"/>
        <end position="97"/>
    </location>
</feature>
<dbReference type="GeneID" id="28856327"/>
<feature type="domain" description="PA14" evidence="3">
    <location>
        <begin position="309"/>
        <end position="456"/>
    </location>
</feature>
<dbReference type="Pfam" id="PF10528">
    <property type="entry name" value="GLEYA"/>
    <property type="match status" value="1"/>
</dbReference>
<dbReference type="KEGG" id="pchm:VFPPC_14565"/>
<dbReference type="RefSeq" id="XP_018139127.1">
    <property type="nucleotide sequence ID" value="XM_018292333.1"/>
</dbReference>
<feature type="compositionally biased region" description="Low complexity" evidence="1">
    <location>
        <begin position="217"/>
        <end position="261"/>
    </location>
</feature>
<dbReference type="OrthoDB" id="4388755at2759"/>
<gene>
    <name evidence="4" type="ORF">VFPPC_14565</name>
</gene>
<keyword evidence="5" id="KW-1185">Reference proteome</keyword>
<evidence type="ECO:0000313" key="4">
    <source>
        <dbReference type="EMBL" id="OAQ61423.1"/>
    </source>
</evidence>
<feature type="chain" id="PRO_5008101382" evidence="2">
    <location>
        <begin position="19"/>
        <end position="478"/>
    </location>
</feature>
<feature type="signal peptide" evidence="2">
    <location>
        <begin position="1"/>
        <end position="18"/>
    </location>
</feature>
<feature type="compositionally biased region" description="Low complexity" evidence="1">
    <location>
        <begin position="277"/>
        <end position="288"/>
    </location>
</feature>
<dbReference type="Gene3D" id="2.60.120.1560">
    <property type="match status" value="1"/>
</dbReference>
<feature type="compositionally biased region" description="Polar residues" evidence="1">
    <location>
        <begin position="185"/>
        <end position="194"/>
    </location>
</feature>
<feature type="compositionally biased region" description="Polar residues" evidence="1">
    <location>
        <begin position="133"/>
        <end position="178"/>
    </location>
</feature>
<accession>A0A179F8D4</accession>
<dbReference type="PROSITE" id="PS51820">
    <property type="entry name" value="PA14"/>
    <property type="match status" value="1"/>
</dbReference>
<protein>
    <submittedName>
        <fullName evidence="4">GLEYA adhesin domain-containing protein</fullName>
    </submittedName>
</protein>
<name>A0A179F8D4_METCM</name>
<evidence type="ECO:0000313" key="5">
    <source>
        <dbReference type="Proteomes" id="UP000078397"/>
    </source>
</evidence>
<dbReference type="STRING" id="1380566.A0A179F8D4"/>
<proteinExistence type="predicted"/>
<feature type="region of interest" description="Disordered" evidence="1">
    <location>
        <begin position="84"/>
        <end position="289"/>
    </location>
</feature>
<evidence type="ECO:0000256" key="2">
    <source>
        <dbReference type="SAM" id="SignalP"/>
    </source>
</evidence>
<dbReference type="InterPro" id="IPR037524">
    <property type="entry name" value="PA14/GLEYA"/>
</dbReference>
<organism evidence="4 5">
    <name type="scientific">Pochonia chlamydosporia 170</name>
    <dbReference type="NCBI Taxonomy" id="1380566"/>
    <lineage>
        <taxon>Eukaryota</taxon>
        <taxon>Fungi</taxon>
        <taxon>Dikarya</taxon>
        <taxon>Ascomycota</taxon>
        <taxon>Pezizomycotina</taxon>
        <taxon>Sordariomycetes</taxon>
        <taxon>Hypocreomycetidae</taxon>
        <taxon>Hypocreales</taxon>
        <taxon>Clavicipitaceae</taxon>
        <taxon>Pochonia</taxon>
    </lineage>
</organism>
<reference evidence="4 5" key="1">
    <citation type="journal article" date="2016" name="PLoS Pathog.">
        <title>Biosynthesis of antibiotic leucinostatins in bio-control fungus Purpureocillium lilacinum and their inhibition on phytophthora revealed by genome mining.</title>
        <authorList>
            <person name="Wang G."/>
            <person name="Liu Z."/>
            <person name="Lin R."/>
            <person name="Li E."/>
            <person name="Mao Z."/>
            <person name="Ling J."/>
            <person name="Yang Y."/>
            <person name="Yin W.B."/>
            <person name="Xie B."/>
        </authorList>
    </citation>
    <scope>NUCLEOTIDE SEQUENCE [LARGE SCALE GENOMIC DNA]</scope>
    <source>
        <strain evidence="4">170</strain>
    </source>
</reference>
<dbReference type="InterPro" id="IPR018871">
    <property type="entry name" value="GLEYA_adhesin_domain"/>
</dbReference>
<dbReference type="EMBL" id="LSBJ02000007">
    <property type="protein sequence ID" value="OAQ61423.1"/>
    <property type="molecule type" value="Genomic_DNA"/>
</dbReference>